<dbReference type="PANTHER" id="PTHR30502">
    <property type="entry name" value="2-KETO-3-DEOXY-L-RHAMNONATE ALDOLASE"/>
    <property type="match status" value="1"/>
</dbReference>
<organism evidence="5 6">
    <name type="scientific">Nitratireductor arenosus</name>
    <dbReference type="NCBI Taxonomy" id="2682096"/>
    <lineage>
        <taxon>Bacteria</taxon>
        <taxon>Pseudomonadati</taxon>
        <taxon>Pseudomonadota</taxon>
        <taxon>Alphaproteobacteria</taxon>
        <taxon>Hyphomicrobiales</taxon>
        <taxon>Phyllobacteriaceae</taxon>
        <taxon>Nitratireductor</taxon>
    </lineage>
</organism>
<feature type="domain" description="HpcH/HpaI aldolase/citrate lyase" evidence="4">
    <location>
        <begin position="32"/>
        <end position="229"/>
    </location>
</feature>
<dbReference type="Gene3D" id="3.20.20.60">
    <property type="entry name" value="Phosphoenolpyruvate-binding domains"/>
    <property type="match status" value="1"/>
</dbReference>
<keyword evidence="3" id="KW-0456">Lyase</keyword>
<evidence type="ECO:0000256" key="3">
    <source>
        <dbReference type="ARBA" id="ARBA00023239"/>
    </source>
</evidence>
<evidence type="ECO:0000313" key="5">
    <source>
        <dbReference type="EMBL" id="MVA98463.1"/>
    </source>
</evidence>
<sequence length="275" mass="29129">MDGNIVNLRSKFPMRENKLRKVLAEKHITVGAFMDFPSADLVEFTAWVGFDWILIDAEHVGISVETCYNLVRAADAAGIASIVRVPDISAETILAYADSGVDGVIGPHVRDAADARALVAALRFAPLGVRGASAGSRAANFGITQSPRDYFGAVETHPVAMALLEDIEAYDGDLEATGQVEGLDVFCLGKMDLSISAGVPGDLGHEAVQSRLHKAADVAQRHGKVLNEAVGDRASIERAVRLGSRMLMGSVQSLIGQAGQSFIETVADVGKAKYP</sequence>
<accession>A0A844QKC4</accession>
<dbReference type="InterPro" id="IPR050251">
    <property type="entry name" value="HpcH-HpaI_aldolase"/>
</dbReference>
<dbReference type="PANTHER" id="PTHR30502:SF0">
    <property type="entry name" value="PHOSPHOENOLPYRUVATE CARBOXYLASE FAMILY PROTEIN"/>
    <property type="match status" value="1"/>
</dbReference>
<protein>
    <submittedName>
        <fullName evidence="5">Siderophore biosynthesis protein SbnG</fullName>
    </submittedName>
</protein>
<dbReference type="InterPro" id="IPR040442">
    <property type="entry name" value="Pyrv_kinase-like_dom_sf"/>
</dbReference>
<dbReference type="GO" id="GO:0005737">
    <property type="term" value="C:cytoplasm"/>
    <property type="evidence" value="ECO:0007669"/>
    <property type="project" value="TreeGrafter"/>
</dbReference>
<keyword evidence="6" id="KW-1185">Reference proteome</keyword>
<dbReference type="Proteomes" id="UP000463224">
    <property type="component" value="Unassembled WGS sequence"/>
</dbReference>
<dbReference type="SUPFAM" id="SSF51621">
    <property type="entry name" value="Phosphoenolpyruvate/pyruvate domain"/>
    <property type="match status" value="1"/>
</dbReference>
<dbReference type="GO" id="GO:0016832">
    <property type="term" value="F:aldehyde-lyase activity"/>
    <property type="evidence" value="ECO:0007669"/>
    <property type="project" value="TreeGrafter"/>
</dbReference>
<dbReference type="Pfam" id="PF03328">
    <property type="entry name" value="HpcH_HpaI"/>
    <property type="match status" value="1"/>
</dbReference>
<comment type="similarity">
    <text evidence="1">Belongs to the HpcH/HpaI aldolase family.</text>
</comment>
<reference evidence="5 6" key="1">
    <citation type="submission" date="2019-12" db="EMBL/GenBank/DDBJ databases">
        <title>Nitratireductor arenosus sp. nov., Isolated from sea sand, Jeju island, South Korea.</title>
        <authorList>
            <person name="Kim W."/>
        </authorList>
    </citation>
    <scope>NUCLEOTIDE SEQUENCE [LARGE SCALE GENOMIC DNA]</scope>
    <source>
        <strain evidence="5 6">CAU 1489</strain>
    </source>
</reference>
<evidence type="ECO:0000259" key="4">
    <source>
        <dbReference type="Pfam" id="PF03328"/>
    </source>
</evidence>
<evidence type="ECO:0000256" key="1">
    <source>
        <dbReference type="ARBA" id="ARBA00005568"/>
    </source>
</evidence>
<proteinExistence type="inferred from homology"/>
<gene>
    <name evidence="5" type="ORF">GN330_14535</name>
</gene>
<evidence type="ECO:0000256" key="2">
    <source>
        <dbReference type="ARBA" id="ARBA00022723"/>
    </source>
</evidence>
<dbReference type="InterPro" id="IPR005000">
    <property type="entry name" value="Aldolase/citrate-lyase_domain"/>
</dbReference>
<evidence type="ECO:0000313" key="6">
    <source>
        <dbReference type="Proteomes" id="UP000463224"/>
    </source>
</evidence>
<dbReference type="AlphaFoldDB" id="A0A844QKC4"/>
<keyword evidence="2" id="KW-0479">Metal-binding</keyword>
<name>A0A844QKC4_9HYPH</name>
<comment type="caution">
    <text evidence="5">The sequence shown here is derived from an EMBL/GenBank/DDBJ whole genome shotgun (WGS) entry which is preliminary data.</text>
</comment>
<dbReference type="EMBL" id="WPHG01000003">
    <property type="protein sequence ID" value="MVA98463.1"/>
    <property type="molecule type" value="Genomic_DNA"/>
</dbReference>
<dbReference type="InterPro" id="IPR015813">
    <property type="entry name" value="Pyrv/PenolPyrv_kinase-like_dom"/>
</dbReference>
<dbReference type="GO" id="GO:0046872">
    <property type="term" value="F:metal ion binding"/>
    <property type="evidence" value="ECO:0007669"/>
    <property type="project" value="UniProtKB-KW"/>
</dbReference>